<dbReference type="Gene3D" id="2.60.40.1180">
    <property type="entry name" value="Golgi alpha-mannosidase II"/>
    <property type="match status" value="1"/>
</dbReference>
<reference evidence="3 4" key="1">
    <citation type="submission" date="2009-06" db="EMBL/GenBank/DDBJ databases">
        <title>The Genome Sequence of Loxodonta africana (African elephant).</title>
        <authorList>
            <person name="Di Palma F."/>
            <person name="Heiman D."/>
            <person name="Young S."/>
            <person name="Johnson J."/>
            <person name="Lander E.S."/>
            <person name="Lindblad-Toh K."/>
        </authorList>
    </citation>
    <scope>NUCLEOTIDE SEQUENCE [LARGE SCALE GENOMIC DNA]</scope>
    <source>
        <strain evidence="3 4">Isolate ISIS603380</strain>
    </source>
</reference>
<evidence type="ECO:0000313" key="3">
    <source>
        <dbReference type="Ensembl" id="ENSLAFP00000027298.1"/>
    </source>
</evidence>
<dbReference type="InterPro" id="IPR048534">
    <property type="entry name" value="Man2a1-like_dom"/>
</dbReference>
<dbReference type="InterPro" id="IPR011013">
    <property type="entry name" value="Gal_mutarotase_sf_dom"/>
</dbReference>
<dbReference type="Proteomes" id="UP000007646">
    <property type="component" value="Unassembled WGS sequence"/>
</dbReference>
<feature type="domain" description="Glycosyl hydrolase family 38 C-terminal" evidence="1">
    <location>
        <begin position="113"/>
        <end position="317"/>
    </location>
</feature>
<dbReference type="OMA" id="EIPRIDQ"/>
<dbReference type="GO" id="GO:0004559">
    <property type="term" value="F:alpha-mannosidase activity"/>
    <property type="evidence" value="ECO:0007669"/>
    <property type="project" value="InterPro"/>
</dbReference>
<evidence type="ECO:0000313" key="4">
    <source>
        <dbReference type="Proteomes" id="UP000007646"/>
    </source>
</evidence>
<dbReference type="Pfam" id="PF21260">
    <property type="entry name" value="Laman-like_dom"/>
    <property type="match status" value="1"/>
</dbReference>
<reference evidence="3" key="3">
    <citation type="submission" date="2025-09" db="UniProtKB">
        <authorList>
            <consortium name="Ensembl"/>
        </authorList>
    </citation>
    <scope>IDENTIFICATION</scope>
    <source>
        <strain evidence="3">Isolate ISIS603380</strain>
    </source>
</reference>
<organism evidence="3 4">
    <name type="scientific">Loxodonta africana</name>
    <name type="common">African elephant</name>
    <dbReference type="NCBI Taxonomy" id="9785"/>
    <lineage>
        <taxon>Eukaryota</taxon>
        <taxon>Metazoa</taxon>
        <taxon>Chordata</taxon>
        <taxon>Craniata</taxon>
        <taxon>Vertebrata</taxon>
        <taxon>Euteleostomi</taxon>
        <taxon>Mammalia</taxon>
        <taxon>Eutheria</taxon>
        <taxon>Afrotheria</taxon>
        <taxon>Proboscidea</taxon>
        <taxon>Elephantidae</taxon>
        <taxon>Loxodonta</taxon>
    </lineage>
</organism>
<reference evidence="3" key="2">
    <citation type="submission" date="2025-08" db="UniProtKB">
        <authorList>
            <consortium name="Ensembl"/>
        </authorList>
    </citation>
    <scope>IDENTIFICATION</scope>
    <source>
        <strain evidence="3">Isolate ISIS603380</strain>
    </source>
</reference>
<protein>
    <submittedName>
        <fullName evidence="3">Uncharacterized protein</fullName>
    </submittedName>
</protein>
<dbReference type="GO" id="GO:0006013">
    <property type="term" value="P:mannose metabolic process"/>
    <property type="evidence" value="ECO:0007669"/>
    <property type="project" value="InterPro"/>
</dbReference>
<dbReference type="FunFam" id="2.70.98.30:FF:000002">
    <property type="entry name" value="Alpha-mannosidase"/>
    <property type="match status" value="1"/>
</dbReference>
<dbReference type="InParanoid" id="G3UHJ0"/>
<name>G3UHJ0_LOXAF</name>
<dbReference type="AlphaFoldDB" id="G3UHJ0"/>
<dbReference type="GO" id="GO:0006491">
    <property type="term" value="P:N-glycan processing"/>
    <property type="evidence" value="ECO:0007669"/>
    <property type="project" value="TreeGrafter"/>
</dbReference>
<dbReference type="STRING" id="9785.ENSLAFP00000027298"/>
<dbReference type="PANTHER" id="PTHR11607">
    <property type="entry name" value="ALPHA-MANNOSIDASE"/>
    <property type="match status" value="1"/>
</dbReference>
<dbReference type="InterPro" id="IPR013780">
    <property type="entry name" value="Glyco_hydro_b"/>
</dbReference>
<dbReference type="Pfam" id="PF07748">
    <property type="entry name" value="Glyco_hydro_38C"/>
    <property type="match status" value="1"/>
</dbReference>
<dbReference type="GO" id="GO:0000139">
    <property type="term" value="C:Golgi membrane"/>
    <property type="evidence" value="ECO:0007669"/>
    <property type="project" value="TreeGrafter"/>
</dbReference>
<dbReference type="GO" id="GO:0030246">
    <property type="term" value="F:carbohydrate binding"/>
    <property type="evidence" value="ECO:0007669"/>
    <property type="project" value="InterPro"/>
</dbReference>
<dbReference type="eggNOG" id="KOG1958">
    <property type="taxonomic scope" value="Eukaryota"/>
</dbReference>
<dbReference type="Gene3D" id="2.70.98.30">
    <property type="entry name" value="Golgi alpha-mannosidase II, domain 4"/>
    <property type="match status" value="1"/>
</dbReference>
<dbReference type="Ensembl" id="ENSLAFT00000028899.1">
    <property type="protein sequence ID" value="ENSLAFP00000027298.1"/>
    <property type="gene ID" value="ENSLAFG00000029326.1"/>
</dbReference>
<accession>G3UHJ0</accession>
<dbReference type="InterPro" id="IPR011682">
    <property type="entry name" value="Glyco_hydro_38_C"/>
</dbReference>
<feature type="domain" description="Lysosomal alpha-mannosidase-like central" evidence="2">
    <location>
        <begin position="36"/>
        <end position="73"/>
    </location>
</feature>
<dbReference type="SUPFAM" id="SSF74650">
    <property type="entry name" value="Galactose mutarotase-like"/>
    <property type="match status" value="1"/>
</dbReference>
<evidence type="ECO:0000259" key="1">
    <source>
        <dbReference type="Pfam" id="PF07748"/>
    </source>
</evidence>
<dbReference type="GeneTree" id="ENSGT01030000234638"/>
<dbReference type="HOGENOM" id="CLU_004690_4_0_1"/>
<dbReference type="InterPro" id="IPR050843">
    <property type="entry name" value="Glycosyl_Hydrlase_38"/>
</dbReference>
<evidence type="ECO:0000259" key="2">
    <source>
        <dbReference type="Pfam" id="PF21260"/>
    </source>
</evidence>
<keyword evidence="4" id="KW-1185">Reference proteome</keyword>
<sequence>RYLVVYNPSEQDQNSVVSVYVSSPTVQVFSATGKPVEIQVSAVWDTPNALSQTAYEISFLAHVPPLGLKVYKILESASSKPSLADYVLYNGKTEVRGIFNIKNIKSAEEDIMLENSFIKLWFGQSGLMQKMVNKEDGKHHEVKLQFSWYGTTNKKDKSGAYLFLPDGEARLYGHPTLPFVRVTRGRIYSEVTCFFDHITHRVRLYHVQGVEGQSVEVSNIVDIRKEYNREIAMRISSDINSQNRFYTDLNGYQIQPRVTMSKLPIQANVYPMTTMAYIQDAEHRLTLLSAQSLGVSSLKSGQIEVIMDRRLMQDDNRGLGQGIHDNKITANLFRILLEKRSVTNMELHREEEKKSVSYPSLLSHITSSFLNHPVFPMTEKVSSPTPQLLGEFSPLLSSLPCDIDLVNLRTIQSKVGHGPSEEAALILHRKGFDCRFPSRDTGLLCSTTQGKMLVQKLFNKFTVGSLTPSSLSLMHSPPDARNISEINLSPMEISTFRIRLM</sequence>
<dbReference type="PANTHER" id="PTHR11607:SF69">
    <property type="entry name" value="ALPHA-MANNOSIDASE 2"/>
    <property type="match status" value="1"/>
</dbReference>
<proteinExistence type="predicted"/>